<dbReference type="Proteomes" id="UP000318138">
    <property type="component" value="Chromosome"/>
</dbReference>
<dbReference type="RefSeq" id="WP_176008610.1">
    <property type="nucleotide sequence ID" value="NZ_CP041372.2"/>
</dbReference>
<evidence type="ECO:0000313" key="2">
    <source>
        <dbReference type="Proteomes" id="UP000318138"/>
    </source>
</evidence>
<sequence>MRKANRKSFEELVQQNKQEILADPQAIDQIEEKLEERHEQHSAN</sequence>
<dbReference type="AlphaFoldDB" id="A0A859FEC2"/>
<dbReference type="InterPro" id="IPR025004">
    <property type="entry name" value="SenN/SenS"/>
</dbReference>
<reference evidence="2" key="1">
    <citation type="submission" date="2019-07" db="EMBL/GenBank/DDBJ databases">
        <title>Bacillus alkalisoli sp. nov. isolated from saline soil.</title>
        <authorList>
            <person name="Sun J.-Q."/>
            <person name="Xu L."/>
        </authorList>
    </citation>
    <scope>NUCLEOTIDE SEQUENCE [LARGE SCALE GENOMIC DNA]</scope>
    <source>
        <strain evidence="2">M4U3P1</strain>
    </source>
</reference>
<protein>
    <submittedName>
        <fullName evidence="1">FbpB family small basic protein</fullName>
    </submittedName>
</protein>
<proteinExistence type="predicted"/>
<dbReference type="Pfam" id="PF13040">
    <property type="entry name" value="Fur_reg_FbpB"/>
    <property type="match status" value="1"/>
</dbReference>
<keyword evidence="2" id="KW-1185">Reference proteome</keyword>
<accession>A0A859FEC2</accession>
<name>A0A859FEC2_9BACI</name>
<organism evidence="1 2">
    <name type="scientific">Paenalkalicoccus suaedae</name>
    <dbReference type="NCBI Taxonomy" id="2592382"/>
    <lineage>
        <taxon>Bacteria</taxon>
        <taxon>Bacillati</taxon>
        <taxon>Bacillota</taxon>
        <taxon>Bacilli</taxon>
        <taxon>Bacillales</taxon>
        <taxon>Bacillaceae</taxon>
        <taxon>Paenalkalicoccus</taxon>
    </lineage>
</organism>
<evidence type="ECO:0000313" key="1">
    <source>
        <dbReference type="EMBL" id="QKS70575.1"/>
    </source>
</evidence>
<dbReference type="KEGG" id="psua:FLK61_27890"/>
<dbReference type="EMBL" id="CP041372">
    <property type="protein sequence ID" value="QKS70575.1"/>
    <property type="molecule type" value="Genomic_DNA"/>
</dbReference>
<gene>
    <name evidence="1" type="ORF">FLK61_27890</name>
</gene>